<dbReference type="OrthoDB" id="5704138at2"/>
<dbReference type="RefSeq" id="WP_134753887.1">
    <property type="nucleotide sequence ID" value="NZ_MYFO02000003.1"/>
</dbReference>
<feature type="transmembrane region" description="Helical" evidence="1">
    <location>
        <begin position="113"/>
        <end position="140"/>
    </location>
</feature>
<gene>
    <name evidence="2" type="ORF">B5M42_14090</name>
</gene>
<keyword evidence="1" id="KW-0812">Transmembrane</keyword>
<accession>A0A4Y8PZK9</accession>
<evidence type="ECO:0008006" key="4">
    <source>
        <dbReference type="Google" id="ProtNLM"/>
    </source>
</evidence>
<keyword evidence="1" id="KW-1133">Transmembrane helix</keyword>
<feature type="transmembrane region" description="Helical" evidence="1">
    <location>
        <begin position="12"/>
        <end position="34"/>
    </location>
</feature>
<name>A0A4Y8PZK9_9BACL</name>
<feature type="transmembrane region" description="Helical" evidence="1">
    <location>
        <begin position="160"/>
        <end position="183"/>
    </location>
</feature>
<evidence type="ECO:0000313" key="3">
    <source>
        <dbReference type="Proteomes" id="UP000298246"/>
    </source>
</evidence>
<protein>
    <recommendedName>
        <fullName evidence="4">Integral membrane protein</fullName>
    </recommendedName>
</protein>
<sequence length="192" mass="21782">MKTIWNRLVRIRTAYALLLVLAAVIFNQGATLLLNDWYRRSQYPVPYYEGQLSFSAAKLTAYYRYMLDHNSLGIYFQTQCIDFVFILATFLLHGSIGLLVYKLVAHRPFLKKASLVALAAGLLAPCFDILENLVSFYFIARPEAIPAALALLYSSFSACKFGLFIVAYVLFGILLLWGVWMAICRRKRSAAL</sequence>
<evidence type="ECO:0000256" key="1">
    <source>
        <dbReference type="SAM" id="Phobius"/>
    </source>
</evidence>
<comment type="caution">
    <text evidence="2">The sequence shown here is derived from an EMBL/GenBank/DDBJ whole genome shotgun (WGS) entry which is preliminary data.</text>
</comment>
<dbReference type="AlphaFoldDB" id="A0A4Y8PZK9"/>
<dbReference type="Proteomes" id="UP000298246">
    <property type="component" value="Unassembled WGS sequence"/>
</dbReference>
<dbReference type="EMBL" id="MYFO01000017">
    <property type="protein sequence ID" value="TFE86747.1"/>
    <property type="molecule type" value="Genomic_DNA"/>
</dbReference>
<reference evidence="2 3" key="1">
    <citation type="submission" date="2017-03" db="EMBL/GenBank/DDBJ databases">
        <title>Isolation of Levoglucosan Utilizing Bacteria.</title>
        <authorList>
            <person name="Arya A.S."/>
        </authorList>
    </citation>
    <scope>NUCLEOTIDE SEQUENCE [LARGE SCALE GENOMIC DNA]</scope>
    <source>
        <strain evidence="2 3">MEC069</strain>
    </source>
</reference>
<proteinExistence type="predicted"/>
<evidence type="ECO:0000313" key="2">
    <source>
        <dbReference type="EMBL" id="TFE86747.1"/>
    </source>
</evidence>
<organism evidence="2 3">
    <name type="scientific">Paenibacillus athensensis</name>
    <dbReference type="NCBI Taxonomy" id="1967502"/>
    <lineage>
        <taxon>Bacteria</taxon>
        <taxon>Bacillati</taxon>
        <taxon>Bacillota</taxon>
        <taxon>Bacilli</taxon>
        <taxon>Bacillales</taxon>
        <taxon>Paenibacillaceae</taxon>
        <taxon>Paenibacillus</taxon>
    </lineage>
</organism>
<keyword evidence="1" id="KW-0472">Membrane</keyword>
<keyword evidence="3" id="KW-1185">Reference proteome</keyword>
<feature type="transmembrane region" description="Helical" evidence="1">
    <location>
        <begin position="74"/>
        <end position="101"/>
    </location>
</feature>